<reference evidence="1" key="1">
    <citation type="submission" date="2021-03" db="EMBL/GenBank/DDBJ databases">
        <title>Evolutionary priming and transition to the ectomycorrhizal habit in an iconic lineage of mushroom-forming fungi: is preadaptation a requirement?</title>
        <authorList>
            <consortium name="DOE Joint Genome Institute"/>
            <person name="Looney B.P."/>
            <person name="Miyauchi S."/>
            <person name="Morin E."/>
            <person name="Drula E."/>
            <person name="Courty P.E."/>
            <person name="Chicoki N."/>
            <person name="Fauchery L."/>
            <person name="Kohler A."/>
            <person name="Kuo A."/>
            <person name="LaButti K."/>
            <person name="Pangilinan J."/>
            <person name="Lipzen A."/>
            <person name="Riley R."/>
            <person name="Andreopoulos W."/>
            <person name="He G."/>
            <person name="Johnson J."/>
            <person name="Barry K.W."/>
            <person name="Grigoriev I.V."/>
            <person name="Nagy L."/>
            <person name="Hibbett D."/>
            <person name="Henrissat B."/>
            <person name="Matheny P.B."/>
            <person name="Labbe J."/>
            <person name="Martin A.F."/>
        </authorList>
    </citation>
    <scope>NUCLEOTIDE SEQUENCE</scope>
    <source>
        <strain evidence="1">BPL698</strain>
    </source>
</reference>
<dbReference type="EMBL" id="JAGFNK010000288">
    <property type="protein sequence ID" value="KAI9453928.1"/>
    <property type="molecule type" value="Genomic_DNA"/>
</dbReference>
<sequence>MHSKRRIGVPADLARDGARARACGVSRESWTTFDLSGPSRWLSFTYKYGNKPQPRRMCSHFVLRQTPEAKGSVRPYVTKLGKKKGGGGEAASIPSNHSTYRVRPRHGVHAQKKEKLIKRPLEHDVAKYDGATRFVGTVHMSWMGGVKRQNPNPQIQNSERDRWAGAHTHTTTTTTTRATTRRKVAPARWRCLVAARHPAASTFSLVLFSTSVLLHHHISRIATQSPASPVLALAGRAEVPAPFPSFHIVYSPPPFAYG</sequence>
<name>A0ACC0TZS8_9AGAM</name>
<gene>
    <name evidence="1" type="ORF">F5148DRAFT_452200</name>
</gene>
<evidence type="ECO:0000313" key="1">
    <source>
        <dbReference type="EMBL" id="KAI9453928.1"/>
    </source>
</evidence>
<proteinExistence type="predicted"/>
<evidence type="ECO:0000313" key="2">
    <source>
        <dbReference type="Proteomes" id="UP001207468"/>
    </source>
</evidence>
<comment type="caution">
    <text evidence="1">The sequence shown here is derived from an EMBL/GenBank/DDBJ whole genome shotgun (WGS) entry which is preliminary data.</text>
</comment>
<accession>A0ACC0TZS8</accession>
<protein>
    <submittedName>
        <fullName evidence="1">Uncharacterized protein</fullName>
    </submittedName>
</protein>
<keyword evidence="2" id="KW-1185">Reference proteome</keyword>
<organism evidence="1 2">
    <name type="scientific">Russula earlei</name>
    <dbReference type="NCBI Taxonomy" id="71964"/>
    <lineage>
        <taxon>Eukaryota</taxon>
        <taxon>Fungi</taxon>
        <taxon>Dikarya</taxon>
        <taxon>Basidiomycota</taxon>
        <taxon>Agaricomycotina</taxon>
        <taxon>Agaricomycetes</taxon>
        <taxon>Russulales</taxon>
        <taxon>Russulaceae</taxon>
        <taxon>Russula</taxon>
    </lineage>
</organism>
<dbReference type="Proteomes" id="UP001207468">
    <property type="component" value="Unassembled WGS sequence"/>
</dbReference>